<dbReference type="AlphaFoldDB" id="A0A3S1BX23"/>
<evidence type="ECO:0000313" key="1">
    <source>
        <dbReference type="EMBL" id="RUT36402.1"/>
    </source>
</evidence>
<reference evidence="1 2" key="1">
    <citation type="submission" date="2018-12" db="EMBL/GenBank/DDBJ databases">
        <authorList>
            <person name="Sun L."/>
            <person name="Chen Z."/>
        </authorList>
    </citation>
    <scope>NUCLEOTIDE SEQUENCE [LARGE SCALE GENOMIC DNA]</scope>
    <source>
        <strain evidence="1 2">3-5-3</strain>
    </source>
</reference>
<dbReference type="RefSeq" id="WP_127198093.1">
    <property type="nucleotide sequence ID" value="NZ_RZNX01000001.1"/>
</dbReference>
<protein>
    <submittedName>
        <fullName evidence="1">Uncharacterized protein</fullName>
    </submittedName>
</protein>
<proteinExistence type="predicted"/>
<comment type="caution">
    <text evidence="1">The sequence shown here is derived from an EMBL/GenBank/DDBJ whole genome shotgun (WGS) entry which is preliminary data.</text>
</comment>
<evidence type="ECO:0000313" key="2">
    <source>
        <dbReference type="Proteomes" id="UP000272464"/>
    </source>
</evidence>
<accession>A0A3S1BX23</accession>
<organism evidence="1 2">
    <name type="scientific">Paenibacillus zeisoli</name>
    <dbReference type="NCBI Taxonomy" id="2496267"/>
    <lineage>
        <taxon>Bacteria</taxon>
        <taxon>Bacillati</taxon>
        <taxon>Bacillota</taxon>
        <taxon>Bacilli</taxon>
        <taxon>Bacillales</taxon>
        <taxon>Paenibacillaceae</taxon>
        <taxon>Paenibacillus</taxon>
    </lineage>
</organism>
<gene>
    <name evidence="1" type="ORF">EJP77_05345</name>
</gene>
<sequence>MGEAVLLNLIDEMTGMQAPFQAERYVLCYAQPTSNTVCMNESNISAADLPDGQVCIHVEKPSENPHRAFSVLLGQSTLK</sequence>
<keyword evidence="2" id="KW-1185">Reference proteome</keyword>
<name>A0A3S1BX23_9BACL</name>
<dbReference type="Proteomes" id="UP000272464">
    <property type="component" value="Unassembled WGS sequence"/>
</dbReference>
<dbReference type="EMBL" id="RZNX01000001">
    <property type="protein sequence ID" value="RUT36402.1"/>
    <property type="molecule type" value="Genomic_DNA"/>
</dbReference>